<evidence type="ECO:0000256" key="4">
    <source>
        <dbReference type="SAM" id="SignalP"/>
    </source>
</evidence>
<proteinExistence type="predicted"/>
<dbReference type="PROSITE" id="PS50005">
    <property type="entry name" value="TPR"/>
    <property type="match status" value="2"/>
</dbReference>
<keyword evidence="4" id="KW-0732">Signal</keyword>
<dbReference type="EMBL" id="FXYE01000002">
    <property type="protein sequence ID" value="SMX45726.1"/>
    <property type="molecule type" value="Genomic_DNA"/>
</dbReference>
<keyword evidence="5" id="KW-0449">Lipoprotein</keyword>
<feature type="chain" id="PRO_5012104853" evidence="4">
    <location>
        <begin position="28"/>
        <end position="569"/>
    </location>
</feature>
<dbReference type="InterPro" id="IPR013105">
    <property type="entry name" value="TPR_2"/>
</dbReference>
<evidence type="ECO:0000313" key="5">
    <source>
        <dbReference type="EMBL" id="SMX45726.1"/>
    </source>
</evidence>
<evidence type="ECO:0000256" key="2">
    <source>
        <dbReference type="ARBA" id="ARBA00022803"/>
    </source>
</evidence>
<dbReference type="InterPro" id="IPR019734">
    <property type="entry name" value="TPR_rpt"/>
</dbReference>
<gene>
    <name evidence="5" type="ORF">COL8621_02875</name>
</gene>
<dbReference type="Proteomes" id="UP000202922">
    <property type="component" value="Unassembled WGS sequence"/>
</dbReference>
<evidence type="ECO:0000256" key="3">
    <source>
        <dbReference type="PROSITE-ProRule" id="PRU00339"/>
    </source>
</evidence>
<evidence type="ECO:0000256" key="1">
    <source>
        <dbReference type="ARBA" id="ARBA00022737"/>
    </source>
</evidence>
<dbReference type="Pfam" id="PF13432">
    <property type="entry name" value="TPR_16"/>
    <property type="match status" value="2"/>
</dbReference>
<dbReference type="AlphaFoldDB" id="A0A238KUJ2"/>
<feature type="signal peptide" evidence="4">
    <location>
        <begin position="1"/>
        <end position="27"/>
    </location>
</feature>
<feature type="repeat" description="TPR" evidence="3">
    <location>
        <begin position="401"/>
        <end position="434"/>
    </location>
</feature>
<protein>
    <submittedName>
        <fullName evidence="5">Lipoprotein NlpI</fullName>
    </submittedName>
</protein>
<reference evidence="6" key="1">
    <citation type="submission" date="2017-05" db="EMBL/GenBank/DDBJ databases">
        <authorList>
            <person name="Rodrigo-Torres L."/>
            <person name="Arahal R. D."/>
            <person name="Lucena T."/>
        </authorList>
    </citation>
    <scope>NUCLEOTIDE SEQUENCE [LARGE SCALE GENOMIC DNA]</scope>
    <source>
        <strain evidence="6">CECT 8621</strain>
    </source>
</reference>
<dbReference type="PANTHER" id="PTHR12558:SF13">
    <property type="entry name" value="CELL DIVISION CYCLE PROTEIN 27 HOMOLOG"/>
    <property type="match status" value="1"/>
</dbReference>
<accession>A0A238KUJ2</accession>
<dbReference type="InterPro" id="IPR011990">
    <property type="entry name" value="TPR-like_helical_dom_sf"/>
</dbReference>
<keyword evidence="2 3" id="KW-0802">TPR repeat</keyword>
<name>A0A238KUJ2_9RHOB</name>
<dbReference type="SUPFAM" id="SSF48452">
    <property type="entry name" value="TPR-like"/>
    <property type="match status" value="2"/>
</dbReference>
<dbReference type="PANTHER" id="PTHR12558">
    <property type="entry name" value="CELL DIVISION CYCLE 16,23,27"/>
    <property type="match status" value="1"/>
</dbReference>
<dbReference type="Gene3D" id="1.25.40.10">
    <property type="entry name" value="Tetratricopeptide repeat domain"/>
    <property type="match status" value="2"/>
</dbReference>
<dbReference type="SMART" id="SM00028">
    <property type="entry name" value="TPR"/>
    <property type="match status" value="6"/>
</dbReference>
<keyword evidence="1" id="KW-0677">Repeat</keyword>
<keyword evidence="6" id="KW-1185">Reference proteome</keyword>
<feature type="repeat" description="TPR" evidence="3">
    <location>
        <begin position="470"/>
        <end position="503"/>
    </location>
</feature>
<evidence type="ECO:0000313" key="6">
    <source>
        <dbReference type="Proteomes" id="UP000202922"/>
    </source>
</evidence>
<sequence>MPVFPIRSLSLAALAAFAVSTAPMAQAQNGLAGAYLAARHASFFSDYEAAAQYYTQALARDPANAGLLESALLAFTGLGQLDRAIPIARRMQQGGMGSQSADMVLLADQLKRGAYQSALDDFEAGRSVGPLVDGLITAWSHFGEGRMSEALEAFDAASAEQGLAIFGDYHKALALAAVGDFESADAIFSSETGQALRTTRRGVLANIGVLSQLERNQDAIDLIAEVFGPDLDPGMSDLRTRLEAGEALPFDTIRNASDGAAEVFYTVADALNGEANDTYTLLYSRVAQYLRPDHVDAMLLTAELLEVQERYELATAAYLQVPADAPAFYAAELGRAKTLEKAGKTEAAIEVMTQLTKSHADLPIVHVSLGDMFSRMERYGDATKAYDRAIALFSGPDRMQWIVYYARGMAHEREKQWDLAEADLRKALELEPDQPRVLNYLGYSYVELQTNLDEALDMIERAVAGRPNDGFITDSLGWVLYRLGRYDEAVPHMERAAELEPVDPVINDHLGDVFWAVGRKIEAKFQWRRALSFDPEEVDAERIRRKLEVGLDKVLMEEGKEPISVANGD</sequence>
<dbReference type="Pfam" id="PF07719">
    <property type="entry name" value="TPR_2"/>
    <property type="match status" value="2"/>
</dbReference>
<organism evidence="5 6">
    <name type="scientific">Actibacterium lipolyticum</name>
    <dbReference type="NCBI Taxonomy" id="1524263"/>
    <lineage>
        <taxon>Bacteria</taxon>
        <taxon>Pseudomonadati</taxon>
        <taxon>Pseudomonadota</taxon>
        <taxon>Alphaproteobacteria</taxon>
        <taxon>Rhodobacterales</taxon>
        <taxon>Roseobacteraceae</taxon>
        <taxon>Actibacterium</taxon>
    </lineage>
</organism>